<evidence type="ECO:0000313" key="2">
    <source>
        <dbReference type="Proteomes" id="UP001597353"/>
    </source>
</evidence>
<dbReference type="NCBIfam" id="NF009270">
    <property type="entry name" value="PRK12627.1"/>
    <property type="match status" value="1"/>
</dbReference>
<name>A0ABW4S8C6_9RHOB</name>
<comment type="caution">
    <text evidence="1">The sequence shown here is derived from an EMBL/GenBank/DDBJ whole genome shotgun (WGS) entry which is preliminary data.</text>
</comment>
<proteinExistence type="predicted"/>
<evidence type="ECO:0000313" key="1">
    <source>
        <dbReference type="EMBL" id="MFD1913708.1"/>
    </source>
</evidence>
<gene>
    <name evidence="1" type="ORF">ACFSGJ_15960</name>
</gene>
<dbReference type="EMBL" id="JBHUGH010000012">
    <property type="protein sequence ID" value="MFD1913708.1"/>
    <property type="molecule type" value="Genomic_DNA"/>
</dbReference>
<organism evidence="1 2">
    <name type="scientific">Halodurantibacterium flavum</name>
    <dbReference type="NCBI Taxonomy" id="1382802"/>
    <lineage>
        <taxon>Bacteria</taxon>
        <taxon>Pseudomonadati</taxon>
        <taxon>Pseudomonadota</taxon>
        <taxon>Alphaproteobacteria</taxon>
        <taxon>Rhodobacterales</taxon>
        <taxon>Paracoccaceae</taxon>
        <taxon>Halodurantibacterium</taxon>
    </lineage>
</organism>
<keyword evidence="2" id="KW-1185">Reference proteome</keyword>
<dbReference type="Proteomes" id="UP001597353">
    <property type="component" value="Unassembled WGS sequence"/>
</dbReference>
<sequence length="125" mass="13633">MFRQLELFKMAHGLAAHAASRQGVIAQNVAHADTPGYRARDIASFSDVWRQQGGGGLRQTRMSHDFGPASGARLQEVRAGSSEPNGNSVSLEQQMIHAAEVRHQHDLALSVYRTASTVLRKSLGR</sequence>
<reference evidence="2" key="1">
    <citation type="journal article" date="2019" name="Int. J. Syst. Evol. Microbiol.">
        <title>The Global Catalogue of Microorganisms (GCM) 10K type strain sequencing project: providing services to taxonomists for standard genome sequencing and annotation.</title>
        <authorList>
            <consortium name="The Broad Institute Genomics Platform"/>
            <consortium name="The Broad Institute Genome Sequencing Center for Infectious Disease"/>
            <person name="Wu L."/>
            <person name="Ma J."/>
        </authorList>
    </citation>
    <scope>NUCLEOTIDE SEQUENCE [LARGE SCALE GENOMIC DNA]</scope>
    <source>
        <strain evidence="2">CGMCC 4.7242</strain>
    </source>
</reference>
<protein>
    <submittedName>
        <fullName evidence="1">FlgB family protein</fullName>
    </submittedName>
</protein>
<dbReference type="RefSeq" id="WP_390263990.1">
    <property type="nucleotide sequence ID" value="NZ_JBHUGH010000012.1"/>
</dbReference>
<accession>A0ABW4S8C6</accession>